<organism evidence="2 3">
    <name type="scientific">Acrasis kona</name>
    <dbReference type="NCBI Taxonomy" id="1008807"/>
    <lineage>
        <taxon>Eukaryota</taxon>
        <taxon>Discoba</taxon>
        <taxon>Heterolobosea</taxon>
        <taxon>Tetramitia</taxon>
        <taxon>Eutetramitia</taxon>
        <taxon>Acrasidae</taxon>
        <taxon>Acrasis</taxon>
    </lineage>
</organism>
<reference evidence="2 3" key="1">
    <citation type="submission" date="2024-03" db="EMBL/GenBank/DDBJ databases">
        <title>The Acrasis kona genome and developmental transcriptomes reveal deep origins of eukaryotic multicellular pathways.</title>
        <authorList>
            <person name="Sheikh S."/>
            <person name="Fu C.-J."/>
            <person name="Brown M.W."/>
            <person name="Baldauf S.L."/>
        </authorList>
    </citation>
    <scope>NUCLEOTIDE SEQUENCE [LARGE SCALE GENOMIC DNA]</scope>
    <source>
        <strain evidence="2 3">ATCC MYA-3509</strain>
    </source>
</reference>
<dbReference type="Proteomes" id="UP001431209">
    <property type="component" value="Unassembled WGS sequence"/>
</dbReference>
<dbReference type="AlphaFoldDB" id="A0AAW2YPC6"/>
<evidence type="ECO:0000256" key="1">
    <source>
        <dbReference type="SAM" id="Coils"/>
    </source>
</evidence>
<name>A0AAW2YPC6_9EUKA</name>
<keyword evidence="3" id="KW-1185">Reference proteome</keyword>
<comment type="caution">
    <text evidence="2">The sequence shown here is derived from an EMBL/GenBank/DDBJ whole genome shotgun (WGS) entry which is preliminary data.</text>
</comment>
<keyword evidence="1" id="KW-0175">Coiled coil</keyword>
<evidence type="ECO:0000313" key="2">
    <source>
        <dbReference type="EMBL" id="KAL0478680.1"/>
    </source>
</evidence>
<sequence>MNTNDDGFRLEHTVAFYQDPLLIAYNALKEENISLRQKIQTITDQHIFDLRTVDGYHTKIGELDKTIANLKLENDLLKKENMELLTHLDSLQKKYEMLQAHNDQKEAKRRRRITLGQVSYTLEEVFVRSVLSPTRKGKERVRMVDVKNKREHLHLSNTEIQNWEKFEQKVLESGRFDGNIDYFIRAVKHLKNKHGTEDMKNTTKTQLIGFARDQFAKSKKYEFDDARDLIIILSEMSSDPNHPLKQKCCFPEP</sequence>
<evidence type="ECO:0000313" key="3">
    <source>
        <dbReference type="Proteomes" id="UP001431209"/>
    </source>
</evidence>
<dbReference type="EMBL" id="JAOPGA020000460">
    <property type="protein sequence ID" value="KAL0478680.1"/>
    <property type="molecule type" value="Genomic_DNA"/>
</dbReference>
<protein>
    <submittedName>
        <fullName evidence="2">Uncharacterized protein</fullName>
    </submittedName>
</protein>
<gene>
    <name evidence="2" type="ORF">AKO1_008307</name>
</gene>
<proteinExistence type="predicted"/>
<accession>A0AAW2YPC6</accession>
<feature type="coiled-coil region" evidence="1">
    <location>
        <begin position="25"/>
        <end position="108"/>
    </location>
</feature>